<dbReference type="InterPro" id="IPR018461">
    <property type="entry name" value="Na/H_Antiport_NhaC-like_C"/>
</dbReference>
<dbReference type="InterPro" id="IPR052180">
    <property type="entry name" value="NhaC_Na-H+_Antiporter"/>
</dbReference>
<feature type="transmembrane region" description="Helical" evidence="9">
    <location>
        <begin position="205"/>
        <end position="226"/>
    </location>
</feature>
<keyword evidence="2" id="KW-0813">Transport</keyword>
<sequence length="505" mass="53636">MSETISAGHDDVTADQERRSPSLLEALIPIIALAVFIGGGYLAFDMPVEPMIILSAVVAALIAQRLGYSWDEMLQSVSQKMAKAWPALLILLMVGFLIGAWMAGGSIPFMIYWGLKIIDPQYLAFIALIVTAIVSVCTGTSWGSAGTIGVAFMGVAIGMDANLPMVAGAVVAGAYFGDKMSPLSDTTNLASMITRVDIFAHIKNMLWTSGPAFVIALVVYLIIGLTNDTNAAIPDKVNVMLSQLEAAFNLNLIAIVPVLVVIVGAAMRFPTIPVMFVSSVLAIANALIFQHQTLQTTIQSILNGFTLDKITRPEWGNIEPLADMSRLLERGGMNSMLGTLLICFCAIFFAGIMAISGSLETITERVLGKVKSRLGLVASTIGICLGTTGVTSNGQISIIMPGEVLRPAYIRRGLAPKVLSRTLEDSVSVTECLLPWTAAGAYMAGTLGVATLEYLPWAIFNWSGMIIALVLAGTGIGITYLTRTEQVAMLADEGLTENHIIVAGK</sequence>
<feature type="transmembrane region" description="Helical" evidence="9">
    <location>
        <begin position="122"/>
        <end position="142"/>
    </location>
</feature>
<dbReference type="GO" id="GO:0015297">
    <property type="term" value="F:antiporter activity"/>
    <property type="evidence" value="ECO:0007669"/>
    <property type="project" value="UniProtKB-KW"/>
</dbReference>
<dbReference type="Pfam" id="PF03553">
    <property type="entry name" value="Na_H_antiporter"/>
    <property type="match status" value="1"/>
</dbReference>
<keyword evidence="4" id="KW-1003">Cell membrane</keyword>
<gene>
    <name evidence="11" type="primary">nhaC</name>
    <name evidence="11" type="ORF">EBQ10_08970</name>
</gene>
<evidence type="ECO:0000256" key="2">
    <source>
        <dbReference type="ARBA" id="ARBA00022448"/>
    </source>
</evidence>
<feature type="transmembrane region" description="Helical" evidence="9">
    <location>
        <begin position="26"/>
        <end position="44"/>
    </location>
</feature>
<evidence type="ECO:0000259" key="10">
    <source>
        <dbReference type="Pfam" id="PF03553"/>
    </source>
</evidence>
<evidence type="ECO:0000256" key="4">
    <source>
        <dbReference type="ARBA" id="ARBA00022475"/>
    </source>
</evidence>
<dbReference type="PANTHER" id="PTHR33451:SF3">
    <property type="entry name" value="MALATE-2H(+)_NA(+)-LACTATE ANTIPORTER"/>
    <property type="match status" value="1"/>
</dbReference>
<dbReference type="EMBL" id="CP033905">
    <property type="protein sequence ID" value="AZR07403.1"/>
    <property type="molecule type" value="Genomic_DNA"/>
</dbReference>
<dbReference type="NCBIfam" id="TIGR00931">
    <property type="entry name" value="antiport_nhaC"/>
    <property type="match status" value="1"/>
</dbReference>
<keyword evidence="5 9" id="KW-0812">Transmembrane</keyword>
<keyword evidence="6 9" id="KW-1133">Transmembrane helix</keyword>
<reference evidence="11 12" key="1">
    <citation type="submission" date="2018-11" db="EMBL/GenBank/DDBJ databases">
        <title>Multidrug-resistant genes are associated with an 42-kb island TGI1 carrying a complex class 1 integron in a Trueperella pyogenes.</title>
        <authorList>
            <person name="Dong W."/>
        </authorList>
    </citation>
    <scope>NUCLEOTIDE SEQUENCE [LARGE SCALE GENOMIC DNA]</scope>
    <source>
        <strain evidence="11 12">TP4</strain>
    </source>
</reference>
<feature type="transmembrane region" description="Helical" evidence="9">
    <location>
        <begin position="148"/>
        <end position="176"/>
    </location>
</feature>
<dbReference type="AlphaFoldDB" id="A0A3Q9GIA8"/>
<comment type="similarity">
    <text evidence="8">Belongs to the NhaC Na(+)/H(+) (TC 2.A.35) antiporter family.</text>
</comment>
<dbReference type="Proteomes" id="UP000275951">
    <property type="component" value="Chromosome"/>
</dbReference>
<evidence type="ECO:0000256" key="8">
    <source>
        <dbReference type="ARBA" id="ARBA00038435"/>
    </source>
</evidence>
<keyword evidence="3" id="KW-0050">Antiport</keyword>
<organism evidence="11 12">
    <name type="scientific">Trueperella pyogenes</name>
    <dbReference type="NCBI Taxonomy" id="1661"/>
    <lineage>
        <taxon>Bacteria</taxon>
        <taxon>Bacillati</taxon>
        <taxon>Actinomycetota</taxon>
        <taxon>Actinomycetes</taxon>
        <taxon>Actinomycetales</taxon>
        <taxon>Actinomycetaceae</taxon>
        <taxon>Trueperella</taxon>
    </lineage>
</organism>
<feature type="domain" description="Na+/H+ antiporter NhaC-like C-terminal" evidence="10">
    <location>
        <begin position="173"/>
        <end position="475"/>
    </location>
</feature>
<feature type="transmembrane region" description="Helical" evidence="9">
    <location>
        <begin position="51"/>
        <end position="68"/>
    </location>
</feature>
<evidence type="ECO:0000256" key="5">
    <source>
        <dbReference type="ARBA" id="ARBA00022692"/>
    </source>
</evidence>
<dbReference type="PANTHER" id="PTHR33451">
    <property type="entry name" value="MALATE-2H(+)/NA(+)-LACTATE ANTIPORTER"/>
    <property type="match status" value="1"/>
</dbReference>
<accession>A0A3Q9GIA8</accession>
<evidence type="ECO:0000256" key="6">
    <source>
        <dbReference type="ARBA" id="ARBA00022989"/>
    </source>
</evidence>
<feature type="transmembrane region" description="Helical" evidence="9">
    <location>
        <begin position="336"/>
        <end position="355"/>
    </location>
</feature>
<evidence type="ECO:0000256" key="7">
    <source>
        <dbReference type="ARBA" id="ARBA00023136"/>
    </source>
</evidence>
<protein>
    <submittedName>
        <fullName evidence="11">Na+/H+ antiporter NhaC</fullName>
    </submittedName>
</protein>
<dbReference type="RefSeq" id="WP_114949983.1">
    <property type="nucleotide sequence ID" value="NZ_CP033905.1"/>
</dbReference>
<evidence type="ECO:0000313" key="11">
    <source>
        <dbReference type="EMBL" id="AZR07403.1"/>
    </source>
</evidence>
<dbReference type="GO" id="GO:0005886">
    <property type="term" value="C:plasma membrane"/>
    <property type="evidence" value="ECO:0007669"/>
    <property type="project" value="UniProtKB-SubCell"/>
</dbReference>
<evidence type="ECO:0000256" key="1">
    <source>
        <dbReference type="ARBA" id="ARBA00004651"/>
    </source>
</evidence>
<feature type="transmembrane region" description="Helical" evidence="9">
    <location>
        <begin position="88"/>
        <end position="115"/>
    </location>
</feature>
<feature type="transmembrane region" description="Helical" evidence="9">
    <location>
        <begin position="246"/>
        <end position="265"/>
    </location>
</feature>
<evidence type="ECO:0000256" key="9">
    <source>
        <dbReference type="SAM" id="Phobius"/>
    </source>
</evidence>
<feature type="transmembrane region" description="Helical" evidence="9">
    <location>
        <begin position="272"/>
        <end position="289"/>
    </location>
</feature>
<comment type="subcellular location">
    <subcellularLocation>
        <location evidence="1">Cell membrane</location>
        <topology evidence="1">Multi-pass membrane protein</topology>
    </subcellularLocation>
</comment>
<dbReference type="InterPro" id="IPR004770">
    <property type="entry name" value="Na/H_antiport_NhaC"/>
</dbReference>
<evidence type="ECO:0000256" key="3">
    <source>
        <dbReference type="ARBA" id="ARBA00022449"/>
    </source>
</evidence>
<feature type="transmembrane region" description="Helical" evidence="9">
    <location>
        <begin position="376"/>
        <end position="400"/>
    </location>
</feature>
<name>A0A3Q9GIA8_9ACTO</name>
<evidence type="ECO:0000313" key="12">
    <source>
        <dbReference type="Proteomes" id="UP000275951"/>
    </source>
</evidence>
<keyword evidence="7 9" id="KW-0472">Membrane</keyword>
<proteinExistence type="inferred from homology"/>
<feature type="transmembrane region" description="Helical" evidence="9">
    <location>
        <begin position="459"/>
        <end position="481"/>
    </location>
</feature>